<dbReference type="Proteomes" id="UP000243459">
    <property type="component" value="Chromosome 4"/>
</dbReference>
<dbReference type="OrthoDB" id="1938591at2759"/>
<feature type="domain" description="ARID" evidence="2">
    <location>
        <begin position="37"/>
        <end position="130"/>
    </location>
</feature>
<protein>
    <recommendedName>
        <fullName evidence="2">ARID domain-containing protein</fullName>
    </recommendedName>
</protein>
<dbReference type="PANTHER" id="PTHR46410">
    <property type="entry name" value="AT-RICH INTERACTIVE DOMAIN-CONTAINING PROTEIN 2"/>
    <property type="match status" value="1"/>
</dbReference>
<feature type="compositionally biased region" description="Polar residues" evidence="1">
    <location>
        <begin position="304"/>
        <end position="316"/>
    </location>
</feature>
<gene>
    <name evidence="3" type="ORF">A4U43_C04F18690</name>
</gene>
<dbReference type="Gramene" id="ONK72368">
    <property type="protein sequence ID" value="ONK72368"/>
    <property type="gene ID" value="A4U43_C04F18690"/>
</dbReference>
<evidence type="ECO:0000256" key="1">
    <source>
        <dbReference type="SAM" id="MobiDB-lite"/>
    </source>
</evidence>
<dbReference type="SMART" id="SM01014">
    <property type="entry name" value="ARID"/>
    <property type="match status" value="1"/>
</dbReference>
<feature type="region of interest" description="Disordered" evidence="1">
    <location>
        <begin position="297"/>
        <end position="331"/>
    </location>
</feature>
<accession>A0A5P1F1X8</accession>
<feature type="region of interest" description="Disordered" evidence="1">
    <location>
        <begin position="268"/>
        <end position="287"/>
    </location>
</feature>
<evidence type="ECO:0000313" key="4">
    <source>
        <dbReference type="Proteomes" id="UP000243459"/>
    </source>
</evidence>
<dbReference type="Pfam" id="PF01388">
    <property type="entry name" value="ARID"/>
    <property type="match status" value="1"/>
</dbReference>
<sequence>MGSLSPSSTSRELLLILRKLQSIGYCLDLPESDLRPRKHRSFFNRILSLFYDEIQHKKETRPVPAMLGDGKAINLFELFFVVRERGGYESVTVKKDWASVSAAVGLDSDVGPSVKLLFFKYLGAFERWMEIILAKKENPKTLKAEKLKEEEGKSPVAGSKKNQFLTPVREGGRESKLDNDGKGDDVVIVEPEVAKRQSGSSKKRKRDALGLMLDWVLKVAKNPKDETIGKVLPPFDGGKEKGNNGELYSLVLSARKAMFLKIIRKTEEDTPKMQKGPKMHPSIYEDNNIDSATLASEGRRYSSRQHATNSLGVETGTSKKKLRNSISSSELDDSDVLSQLDDFMDRLPKPESSVKGKKEKHKKKVADEDREAKVPPSIDKSCSASYTSDDLKWLGTPIWPPEGQTSSLFKQDSIGKGRKDCFKCERPGSIECVRFHVAEKRVQLKRELGSAFNSWRFDHMGEEISLSWTEEEAEKFKTVVSLNRHSEQLWDELRLAFPLKGRKKLVSYYYNVFVLARRSYQNRMTPEDIDSDDEEAEFGFLSVPFGQEAIKVRPPKSNFCVQNKQCVVIDDD</sequence>
<dbReference type="Gene3D" id="1.10.150.60">
    <property type="entry name" value="ARID DNA-binding domain"/>
    <property type="match status" value="1"/>
</dbReference>
<feature type="compositionally biased region" description="Basic and acidic residues" evidence="1">
    <location>
        <begin position="170"/>
        <end position="183"/>
    </location>
</feature>
<dbReference type="CDD" id="cd16100">
    <property type="entry name" value="ARID"/>
    <property type="match status" value="1"/>
</dbReference>
<proteinExistence type="predicted"/>
<feature type="compositionally biased region" description="Basic and acidic residues" evidence="1">
    <location>
        <begin position="144"/>
        <end position="153"/>
    </location>
</feature>
<keyword evidence="4" id="KW-1185">Reference proteome</keyword>
<feature type="compositionally biased region" description="Basic and acidic residues" evidence="1">
    <location>
        <begin position="346"/>
        <end position="356"/>
    </location>
</feature>
<dbReference type="EMBL" id="CM007384">
    <property type="protein sequence ID" value="ONK72368.1"/>
    <property type="molecule type" value="Genomic_DNA"/>
</dbReference>
<dbReference type="PROSITE" id="PS51011">
    <property type="entry name" value="ARID"/>
    <property type="match status" value="1"/>
</dbReference>
<organism evidence="3 4">
    <name type="scientific">Asparagus officinalis</name>
    <name type="common">Garden asparagus</name>
    <dbReference type="NCBI Taxonomy" id="4686"/>
    <lineage>
        <taxon>Eukaryota</taxon>
        <taxon>Viridiplantae</taxon>
        <taxon>Streptophyta</taxon>
        <taxon>Embryophyta</taxon>
        <taxon>Tracheophyta</taxon>
        <taxon>Spermatophyta</taxon>
        <taxon>Magnoliopsida</taxon>
        <taxon>Liliopsida</taxon>
        <taxon>Asparagales</taxon>
        <taxon>Asparagaceae</taxon>
        <taxon>Asparagoideae</taxon>
        <taxon>Asparagus</taxon>
    </lineage>
</organism>
<dbReference type="AlphaFoldDB" id="A0A5P1F1X8"/>
<dbReference type="InterPro" id="IPR001606">
    <property type="entry name" value="ARID_dom"/>
</dbReference>
<dbReference type="GO" id="GO:0003677">
    <property type="term" value="F:DNA binding"/>
    <property type="evidence" value="ECO:0007669"/>
    <property type="project" value="InterPro"/>
</dbReference>
<dbReference type="InterPro" id="IPR036431">
    <property type="entry name" value="ARID_dom_sf"/>
</dbReference>
<dbReference type="OMA" id="IFPMDCK"/>
<dbReference type="SMART" id="SM00501">
    <property type="entry name" value="BRIGHT"/>
    <property type="match status" value="1"/>
</dbReference>
<evidence type="ECO:0000313" key="3">
    <source>
        <dbReference type="EMBL" id="ONK72368.1"/>
    </source>
</evidence>
<name>A0A5P1F1X8_ASPOF</name>
<reference evidence="4" key="1">
    <citation type="journal article" date="2017" name="Nat. Commun.">
        <title>The asparagus genome sheds light on the origin and evolution of a young Y chromosome.</title>
        <authorList>
            <person name="Harkess A."/>
            <person name="Zhou J."/>
            <person name="Xu C."/>
            <person name="Bowers J.E."/>
            <person name="Van der Hulst R."/>
            <person name="Ayyampalayam S."/>
            <person name="Mercati F."/>
            <person name="Riccardi P."/>
            <person name="McKain M.R."/>
            <person name="Kakrana A."/>
            <person name="Tang H."/>
            <person name="Ray J."/>
            <person name="Groenendijk J."/>
            <person name="Arikit S."/>
            <person name="Mathioni S.M."/>
            <person name="Nakano M."/>
            <person name="Shan H."/>
            <person name="Telgmann-Rauber A."/>
            <person name="Kanno A."/>
            <person name="Yue Z."/>
            <person name="Chen H."/>
            <person name="Li W."/>
            <person name="Chen Y."/>
            <person name="Xu X."/>
            <person name="Zhang Y."/>
            <person name="Luo S."/>
            <person name="Chen H."/>
            <person name="Gao J."/>
            <person name="Mao Z."/>
            <person name="Pires J.C."/>
            <person name="Luo M."/>
            <person name="Kudrna D."/>
            <person name="Wing R.A."/>
            <person name="Meyers B.C."/>
            <person name="Yi K."/>
            <person name="Kong H."/>
            <person name="Lavrijsen P."/>
            <person name="Sunseri F."/>
            <person name="Falavigna A."/>
            <person name="Ye Y."/>
            <person name="Leebens-Mack J.H."/>
            <person name="Chen G."/>
        </authorList>
    </citation>
    <scope>NUCLEOTIDE SEQUENCE [LARGE SCALE GENOMIC DNA]</scope>
    <source>
        <strain evidence="4">cv. DH0086</strain>
    </source>
</reference>
<feature type="region of interest" description="Disordered" evidence="1">
    <location>
        <begin position="346"/>
        <end position="381"/>
    </location>
</feature>
<dbReference type="CDD" id="cd00167">
    <property type="entry name" value="SANT"/>
    <property type="match status" value="1"/>
</dbReference>
<dbReference type="SUPFAM" id="SSF46774">
    <property type="entry name" value="ARID-like"/>
    <property type="match status" value="1"/>
</dbReference>
<dbReference type="PANTHER" id="PTHR46410:SF1">
    <property type="entry name" value="AT-RICH INTERACTIVE DOMAIN-CONTAINING PROTEIN 1"/>
    <property type="match status" value="1"/>
</dbReference>
<dbReference type="InterPro" id="IPR001005">
    <property type="entry name" value="SANT/Myb"/>
</dbReference>
<evidence type="ECO:0000259" key="2">
    <source>
        <dbReference type="PROSITE" id="PS51011"/>
    </source>
</evidence>
<feature type="region of interest" description="Disordered" evidence="1">
    <location>
        <begin position="144"/>
        <end position="183"/>
    </location>
</feature>